<dbReference type="GO" id="GO:0008478">
    <property type="term" value="F:pyridoxal kinase activity"/>
    <property type="evidence" value="ECO:0007669"/>
    <property type="project" value="UniProtKB-EC"/>
</dbReference>
<dbReference type="SUPFAM" id="SSF53613">
    <property type="entry name" value="Ribokinase-like"/>
    <property type="match status" value="1"/>
</dbReference>
<dbReference type="GO" id="GO:0005829">
    <property type="term" value="C:cytosol"/>
    <property type="evidence" value="ECO:0007669"/>
    <property type="project" value="TreeGrafter"/>
</dbReference>
<dbReference type="InterPro" id="IPR004625">
    <property type="entry name" value="PyrdxlKinase"/>
</dbReference>
<dbReference type="GO" id="GO:0009443">
    <property type="term" value="P:pyridoxal 5'-phosphate salvage"/>
    <property type="evidence" value="ECO:0007669"/>
    <property type="project" value="InterPro"/>
</dbReference>
<dbReference type="PANTHER" id="PTHR10534:SF2">
    <property type="entry name" value="PYRIDOXAL KINASE"/>
    <property type="match status" value="1"/>
</dbReference>
<keyword evidence="4 7" id="KW-0418">Kinase</keyword>
<evidence type="ECO:0000256" key="5">
    <source>
        <dbReference type="ARBA" id="ARBA00022840"/>
    </source>
</evidence>
<dbReference type="GO" id="GO:0005524">
    <property type="term" value="F:ATP binding"/>
    <property type="evidence" value="ECO:0007669"/>
    <property type="project" value="UniProtKB-KW"/>
</dbReference>
<dbReference type="EC" id="2.7.1.35" evidence="1"/>
<dbReference type="Gene3D" id="3.40.1190.20">
    <property type="match status" value="1"/>
</dbReference>
<organism evidence="7 8">
    <name type="scientific">Ligilactobacillus murinus DSM 20452 = NBRC 14221</name>
    <dbReference type="NCBI Taxonomy" id="1423772"/>
    <lineage>
        <taxon>Bacteria</taxon>
        <taxon>Bacillati</taxon>
        <taxon>Bacillota</taxon>
        <taxon>Bacilli</taxon>
        <taxon>Lactobacillales</taxon>
        <taxon>Lactobacillaceae</taxon>
        <taxon>Ligilactobacillus</taxon>
    </lineage>
</organism>
<dbReference type="InterPro" id="IPR029056">
    <property type="entry name" value="Ribokinase-like"/>
</dbReference>
<keyword evidence="3" id="KW-0547">Nucleotide-binding</keyword>
<dbReference type="PATRIC" id="fig|1423772.3.peg.1374"/>
<dbReference type="RefSeq" id="WP_056958347.1">
    <property type="nucleotide sequence ID" value="NZ_AYYN01000028.1"/>
</dbReference>
<feature type="domain" description="Pyridoxamine kinase/Phosphomethylpyrimidine kinase" evidence="6">
    <location>
        <begin position="73"/>
        <end position="251"/>
    </location>
</feature>
<dbReference type="Proteomes" id="UP000051612">
    <property type="component" value="Unassembled WGS sequence"/>
</dbReference>
<accession>A0A0R2BDA5</accession>
<proteinExistence type="predicted"/>
<evidence type="ECO:0000256" key="1">
    <source>
        <dbReference type="ARBA" id="ARBA00012104"/>
    </source>
</evidence>
<evidence type="ECO:0000256" key="4">
    <source>
        <dbReference type="ARBA" id="ARBA00022777"/>
    </source>
</evidence>
<dbReference type="Pfam" id="PF08543">
    <property type="entry name" value="Phos_pyr_kin"/>
    <property type="match status" value="1"/>
</dbReference>
<reference evidence="7 8" key="1">
    <citation type="journal article" date="2015" name="Genome Announc.">
        <title>Expanding the biotechnology potential of lactobacilli through comparative genomics of 213 strains and associated genera.</title>
        <authorList>
            <person name="Sun Z."/>
            <person name="Harris H.M."/>
            <person name="McCann A."/>
            <person name="Guo C."/>
            <person name="Argimon S."/>
            <person name="Zhang W."/>
            <person name="Yang X."/>
            <person name="Jeffery I.B."/>
            <person name="Cooney J.C."/>
            <person name="Kagawa T.F."/>
            <person name="Liu W."/>
            <person name="Song Y."/>
            <person name="Salvetti E."/>
            <person name="Wrobel A."/>
            <person name="Rasinkangas P."/>
            <person name="Parkhill J."/>
            <person name="Rea M.C."/>
            <person name="O'Sullivan O."/>
            <person name="Ritari J."/>
            <person name="Douillard F.P."/>
            <person name="Paul Ross R."/>
            <person name="Yang R."/>
            <person name="Briner A.E."/>
            <person name="Felis G.E."/>
            <person name="de Vos W.M."/>
            <person name="Barrangou R."/>
            <person name="Klaenhammer T.R."/>
            <person name="Caufield P.W."/>
            <person name="Cui Y."/>
            <person name="Zhang H."/>
            <person name="O'Toole P.W."/>
        </authorList>
    </citation>
    <scope>NUCLEOTIDE SEQUENCE [LARGE SCALE GENOMIC DNA]</scope>
    <source>
        <strain evidence="7 8">DSM 20452</strain>
    </source>
</reference>
<evidence type="ECO:0000313" key="8">
    <source>
        <dbReference type="Proteomes" id="UP000051612"/>
    </source>
</evidence>
<keyword evidence="5" id="KW-0067">ATP-binding</keyword>
<gene>
    <name evidence="7" type="ORF">FC48_GL001285</name>
</gene>
<protein>
    <recommendedName>
        <fullName evidence="1">pyridoxal kinase</fullName>
        <ecNumber evidence="1">2.7.1.35</ecNumber>
    </recommendedName>
</protein>
<dbReference type="PANTHER" id="PTHR10534">
    <property type="entry name" value="PYRIDOXAL KINASE"/>
    <property type="match status" value="1"/>
</dbReference>
<keyword evidence="2" id="KW-0808">Transferase</keyword>
<dbReference type="InterPro" id="IPR013749">
    <property type="entry name" value="PM/HMP-P_kinase-1"/>
</dbReference>
<comment type="caution">
    <text evidence="7">The sequence shown here is derived from an EMBL/GenBank/DDBJ whole genome shotgun (WGS) entry which is preliminary data.</text>
</comment>
<dbReference type="AlphaFoldDB" id="A0A0R2BDA5"/>
<dbReference type="EMBL" id="AYYN01000028">
    <property type="protein sequence ID" value="KRM76906.1"/>
    <property type="molecule type" value="Genomic_DNA"/>
</dbReference>
<evidence type="ECO:0000313" key="7">
    <source>
        <dbReference type="EMBL" id="KRM76906.1"/>
    </source>
</evidence>
<evidence type="ECO:0000256" key="3">
    <source>
        <dbReference type="ARBA" id="ARBA00022741"/>
    </source>
</evidence>
<evidence type="ECO:0000259" key="6">
    <source>
        <dbReference type="Pfam" id="PF08543"/>
    </source>
</evidence>
<name>A0A0R2BDA5_9LACO</name>
<evidence type="ECO:0000256" key="2">
    <source>
        <dbReference type="ARBA" id="ARBA00022679"/>
    </source>
</evidence>
<sequence>MQIKFDEKMLVAQDLSAIGNLSLAVAIPILQVQKIPLAILPTSLLSTQSEGFGTPAVSDCYSFVKATFAHWQTQNVNITAALVGYIDNLATGKALYQYLNQAKLELVVIDPVFADEGKFYPNLDERHLALQKKLLQVADFATPNLTEAKFLTGQMQNTPDLTQLTCEVERLLRPGGRAVITGVELDGQKGCIWLEEGQLKTCVLPKVKGHFYGSGDVFAALLASFLRQGVSFEQAIKQATSLTQQALIQTADQNVERSYGIYLGELLPKLAKGISHED</sequence>